<protein>
    <submittedName>
        <fullName evidence="1">Uncharacterized protein</fullName>
    </submittedName>
</protein>
<dbReference type="Proteomes" id="UP000305848">
    <property type="component" value="Unassembled WGS sequence"/>
</dbReference>
<organism evidence="1 2">
    <name type="scientific">Ilyomonas limi</name>
    <dbReference type="NCBI Taxonomy" id="2575867"/>
    <lineage>
        <taxon>Bacteria</taxon>
        <taxon>Pseudomonadati</taxon>
        <taxon>Bacteroidota</taxon>
        <taxon>Chitinophagia</taxon>
        <taxon>Chitinophagales</taxon>
        <taxon>Chitinophagaceae</taxon>
        <taxon>Ilyomonas</taxon>
    </lineage>
</organism>
<proteinExistence type="predicted"/>
<dbReference type="PANTHER" id="PTHR32175:SF26">
    <property type="entry name" value="PROTEIN, PUTATIVE, EXPRESSED-RELATED"/>
    <property type="match status" value="1"/>
</dbReference>
<evidence type="ECO:0000313" key="1">
    <source>
        <dbReference type="EMBL" id="TKK69734.1"/>
    </source>
</evidence>
<keyword evidence="2" id="KW-1185">Reference proteome</keyword>
<dbReference type="PANTHER" id="PTHR32175">
    <property type="entry name" value="PROTEIN, PUTATIVE, EXPRESSED-RELATED"/>
    <property type="match status" value="1"/>
</dbReference>
<dbReference type="EMBL" id="SZQL01000004">
    <property type="protein sequence ID" value="TKK69734.1"/>
    <property type="molecule type" value="Genomic_DNA"/>
</dbReference>
<gene>
    <name evidence="1" type="ORF">FC093_06485</name>
</gene>
<dbReference type="OrthoDB" id="1435519at2"/>
<dbReference type="InterPro" id="IPR052796">
    <property type="entry name" value="Nod_factor_sulfotransferase"/>
</dbReference>
<dbReference type="InterPro" id="IPR027417">
    <property type="entry name" value="P-loop_NTPase"/>
</dbReference>
<sequence>MTKFIVFTTPRTGSTLLVKSLDTHPEIFCAGEVFLLGGTSFHGECSFRFWKLPVSNKLIYMLNFPNMWLNLKSFLNRFFTARNGEHAKGFKLMHFQTAYLPGIIDYIKKNDVKVILLLRENLLKNTLSDLRARHTGIYHNNGKTTEKLPKFHVDTTMLGKKMADINSINKQLEQTTASMNRLTIAYEDFDNWDATISKILNFINVKDIPLAPVSKKLNPSKLEDMIENYDEMKNWLQQNKYAHFLD</sequence>
<comment type="caution">
    <text evidence="1">The sequence shown here is derived from an EMBL/GenBank/DDBJ whole genome shotgun (WGS) entry which is preliminary data.</text>
</comment>
<dbReference type="SUPFAM" id="SSF52540">
    <property type="entry name" value="P-loop containing nucleoside triphosphate hydrolases"/>
    <property type="match status" value="1"/>
</dbReference>
<dbReference type="Gene3D" id="3.40.50.300">
    <property type="entry name" value="P-loop containing nucleotide triphosphate hydrolases"/>
    <property type="match status" value="1"/>
</dbReference>
<name>A0A4U3L5W1_9BACT</name>
<reference evidence="1 2" key="1">
    <citation type="submission" date="2019-05" db="EMBL/GenBank/DDBJ databases">
        <title>Panacibacter sp. strain 17mud1-8 Genome sequencing and assembly.</title>
        <authorList>
            <person name="Chhetri G."/>
        </authorList>
    </citation>
    <scope>NUCLEOTIDE SEQUENCE [LARGE SCALE GENOMIC DNA]</scope>
    <source>
        <strain evidence="1 2">17mud1-8</strain>
    </source>
</reference>
<dbReference type="AlphaFoldDB" id="A0A4U3L5W1"/>
<dbReference type="RefSeq" id="WP_137260955.1">
    <property type="nucleotide sequence ID" value="NZ_SZQL01000004.1"/>
</dbReference>
<accession>A0A4U3L5W1</accession>
<evidence type="ECO:0000313" key="2">
    <source>
        <dbReference type="Proteomes" id="UP000305848"/>
    </source>
</evidence>